<proteinExistence type="inferred from homology"/>
<accession>E8LHK2</accession>
<dbReference type="PANTHER" id="PTHR21043">
    <property type="entry name" value="IOJAP SUPERFAMILY ORTHOLOG"/>
    <property type="match status" value="1"/>
</dbReference>
<dbReference type="GO" id="GO:0043023">
    <property type="term" value="F:ribosomal large subunit binding"/>
    <property type="evidence" value="ECO:0007669"/>
    <property type="project" value="TreeGrafter"/>
</dbReference>
<keyword evidence="4" id="KW-1185">Reference proteome</keyword>
<gene>
    <name evidence="2" type="primary">rsfS</name>
    <name evidence="3" type="ORF">HMPREF9444_00175</name>
</gene>
<comment type="similarity">
    <text evidence="1 2">Belongs to the Iojap/RsfS family.</text>
</comment>
<organism evidence="3 4">
    <name type="scientific">Succinatimonas hippei (strain DSM 22608 / JCM 16073 / KCTC 15190 / YIT 12066)</name>
    <dbReference type="NCBI Taxonomy" id="762983"/>
    <lineage>
        <taxon>Bacteria</taxon>
        <taxon>Pseudomonadati</taxon>
        <taxon>Pseudomonadota</taxon>
        <taxon>Gammaproteobacteria</taxon>
        <taxon>Aeromonadales</taxon>
        <taxon>Succinivibrionaceae</taxon>
        <taxon>Succinatimonas</taxon>
    </lineage>
</organism>
<dbReference type="Pfam" id="PF02410">
    <property type="entry name" value="RsfS"/>
    <property type="match status" value="1"/>
</dbReference>
<evidence type="ECO:0000256" key="2">
    <source>
        <dbReference type="HAMAP-Rule" id="MF_01477"/>
    </source>
</evidence>
<dbReference type="EMBL" id="AEVO01000007">
    <property type="protein sequence ID" value="EFY08021.1"/>
    <property type="molecule type" value="Genomic_DNA"/>
</dbReference>
<dbReference type="SUPFAM" id="SSF81301">
    <property type="entry name" value="Nucleotidyltransferase"/>
    <property type="match status" value="1"/>
</dbReference>
<comment type="function">
    <text evidence="2">Functions as a ribosomal silencing factor. Interacts with ribosomal protein uL14 (rplN), blocking formation of intersubunit bridge B8. Prevents association of the 30S and 50S ribosomal subunits and the formation of functional ribosomes, thus repressing translation.</text>
</comment>
<dbReference type="AlphaFoldDB" id="E8LHK2"/>
<reference evidence="3 4" key="1">
    <citation type="submission" date="2011-01" db="EMBL/GenBank/DDBJ databases">
        <authorList>
            <person name="Weinstock G."/>
            <person name="Sodergren E."/>
            <person name="Clifton S."/>
            <person name="Fulton L."/>
            <person name="Fulton B."/>
            <person name="Courtney L."/>
            <person name="Fronick C."/>
            <person name="Harrison M."/>
            <person name="Strong C."/>
            <person name="Farmer C."/>
            <person name="Delahaunty K."/>
            <person name="Markovic C."/>
            <person name="Hall O."/>
            <person name="Minx P."/>
            <person name="Tomlinson C."/>
            <person name="Mitreva M."/>
            <person name="Hou S."/>
            <person name="Chen J."/>
            <person name="Wollam A."/>
            <person name="Pepin K.H."/>
            <person name="Johnson M."/>
            <person name="Bhonagiri V."/>
            <person name="Zhang X."/>
            <person name="Suruliraj S."/>
            <person name="Warren W."/>
            <person name="Chinwalla A."/>
            <person name="Mardis E.R."/>
            <person name="Wilson R.K."/>
        </authorList>
    </citation>
    <scope>NUCLEOTIDE SEQUENCE [LARGE SCALE GENOMIC DNA]</scope>
    <source>
        <strain evidence="4">DSM 22608 / JCM 16073 / KCTC 15190 / YIT 12066</strain>
    </source>
</reference>
<dbReference type="eggNOG" id="COG0799">
    <property type="taxonomic scope" value="Bacteria"/>
</dbReference>
<dbReference type="Proteomes" id="UP000018458">
    <property type="component" value="Unassembled WGS sequence"/>
</dbReference>
<comment type="subcellular location">
    <subcellularLocation>
        <location evidence="2">Cytoplasm</location>
    </subcellularLocation>
</comment>
<evidence type="ECO:0000313" key="3">
    <source>
        <dbReference type="EMBL" id="EFY08021.1"/>
    </source>
</evidence>
<dbReference type="InterPro" id="IPR043519">
    <property type="entry name" value="NT_sf"/>
</dbReference>
<dbReference type="InterPro" id="IPR004394">
    <property type="entry name" value="Iojap/RsfS/C7orf30"/>
</dbReference>
<dbReference type="NCBIfam" id="TIGR00090">
    <property type="entry name" value="rsfS_iojap_ybeB"/>
    <property type="match status" value="1"/>
</dbReference>
<name>E8LHK2_SUCHY</name>
<dbReference type="RefSeq" id="WP_009142402.1">
    <property type="nucleotide sequence ID" value="NZ_GL830945.1"/>
</dbReference>
<keyword evidence="2" id="KW-0810">Translation regulation</keyword>
<comment type="caution">
    <text evidence="3">The sequence shown here is derived from an EMBL/GenBank/DDBJ whole genome shotgun (WGS) entry which is preliminary data.</text>
</comment>
<protein>
    <recommendedName>
        <fullName evidence="2">Ribosomal silencing factor RsfS</fullName>
    </recommendedName>
</protein>
<sequence length="123" mass="13632">MIINTTNEFDTTAKLQEAAIRSLESSKALDIIAIDVKEHSSITDTMLICTGTSNRHVCAIADRLVDYLAKHGIHGVEVDGTAEGKWVLADLGNVMVHIMQDEARQRYQLENLYRCMAAGIDEQ</sequence>
<dbReference type="HOGENOM" id="CLU_092688_6_1_6"/>
<dbReference type="GO" id="GO:0042256">
    <property type="term" value="P:cytosolic ribosome assembly"/>
    <property type="evidence" value="ECO:0007669"/>
    <property type="project" value="UniProtKB-UniRule"/>
</dbReference>
<dbReference type="GO" id="GO:0017148">
    <property type="term" value="P:negative regulation of translation"/>
    <property type="evidence" value="ECO:0007669"/>
    <property type="project" value="UniProtKB-UniRule"/>
</dbReference>
<comment type="subunit">
    <text evidence="2">Interacts with ribosomal protein uL14 (rplN).</text>
</comment>
<dbReference type="GO" id="GO:0005737">
    <property type="term" value="C:cytoplasm"/>
    <property type="evidence" value="ECO:0007669"/>
    <property type="project" value="UniProtKB-SubCell"/>
</dbReference>
<evidence type="ECO:0000256" key="1">
    <source>
        <dbReference type="ARBA" id="ARBA00010574"/>
    </source>
</evidence>
<dbReference type="HAMAP" id="MF_01477">
    <property type="entry name" value="Iojap_RsfS"/>
    <property type="match status" value="1"/>
</dbReference>
<dbReference type="GO" id="GO:0090071">
    <property type="term" value="P:negative regulation of ribosome biogenesis"/>
    <property type="evidence" value="ECO:0007669"/>
    <property type="project" value="UniProtKB-UniRule"/>
</dbReference>
<evidence type="ECO:0000313" key="4">
    <source>
        <dbReference type="Proteomes" id="UP000018458"/>
    </source>
</evidence>
<keyword evidence="2" id="KW-0963">Cytoplasm</keyword>
<dbReference type="PANTHER" id="PTHR21043:SF0">
    <property type="entry name" value="MITOCHONDRIAL ASSEMBLY OF RIBOSOMAL LARGE SUBUNIT PROTEIN 1"/>
    <property type="match status" value="1"/>
</dbReference>
<dbReference type="Gene3D" id="3.30.460.10">
    <property type="entry name" value="Beta Polymerase, domain 2"/>
    <property type="match status" value="1"/>
</dbReference>
<keyword evidence="2" id="KW-0678">Repressor</keyword>
<dbReference type="STRING" id="762983.HMPREF9444_00175"/>